<proteinExistence type="predicted"/>
<dbReference type="EMBL" id="JASBWT010000001">
    <property type="protein sequence ID" value="KAJ9108961.1"/>
    <property type="molecule type" value="Genomic_DNA"/>
</dbReference>
<sequence>MDEPRSGTSATRTQAQGDIELSPSLSTSPILQGSSVSTPDRAVSELRGESRGRKKNENLPPSRAREVQRAFRARRHNILLLRLNNLHFQAAHLAKLEDRILELENENTELRRLLLLPLPDRGVLGSGPTGRGKSLVEGGVPMSERVKAKRERDRKRAEAAAQARGETLPREKTPDDDTRSKGARAVSAGAVSKKRKLGDGQQYDEDRGGRHVSESFSATPSSSSMGLRSPSVTLPTPISGTTSLPHNVHVKQGVRLPSFSSTSGDVGASRPDSSSSYHHHLPMPPALDTLGNAFGGMSGAHTPFQPLNSASMDSTSSGLVSAALGGRFPNDLHQPFTQQNQDQNAFMNFAAGMINNNQQMGTPQIPNSSLLNSLLAALPGGNGLPGMNSNGGNHNDNFGGNNSNNGNNGLPPLPELLSIILKNPELQRRVLQHQMAQKAQQNQMPQQHMQSFPSSNSPYPGSSSLFGFNAFDNKTNPQLDQLSGYDGQGDNALNMARMDPSALFNDLFTNGRNLQDNSPNSAPGSGSFFMPNLMDTLGMSDQQFSTSLSLPGTDRPPSSAGNDNLLTFDRLFGSQNTGMSNPNLNNPDFLGPSSEQMARPTLPPPPLPSLALKNVFNASSAASNSIARPSSVPLPHRPQGNRSSLSSRGTGGHDSHEMPQSGSADLKGKGKDVSSHTSNASNQETQHPSARTSASAQSASTSKSQPDLLHRLRHCCHLSDVHVTSDPGLLLFASRLCLAVGCDHGGKHDGTDATPTTADSAAQPDAGKDEDYLKLEAAWQLLRQHLDPPSPESSSHPDLPDLTGSGDAGNRGGKPIDGQNQIATGRLAAEMVLRAVRAKTQSHDGEDRHQGGKDMSRWIACRRNPGMSVDRAMIVALVNGFGSN</sequence>
<accession>A0ACC2WD28</accession>
<evidence type="ECO:0000313" key="1">
    <source>
        <dbReference type="EMBL" id="KAJ9108961.1"/>
    </source>
</evidence>
<reference evidence="1" key="1">
    <citation type="submission" date="2023-04" db="EMBL/GenBank/DDBJ databases">
        <title>Draft Genome sequencing of Naganishia species isolated from polar environments using Oxford Nanopore Technology.</title>
        <authorList>
            <person name="Leo P."/>
            <person name="Venkateswaran K."/>
        </authorList>
    </citation>
    <scope>NUCLEOTIDE SEQUENCE</scope>
    <source>
        <strain evidence="1">MNA-CCFEE 5423</strain>
    </source>
</reference>
<comment type="caution">
    <text evidence="1">The sequence shown here is derived from an EMBL/GenBank/DDBJ whole genome shotgun (WGS) entry which is preliminary data.</text>
</comment>
<evidence type="ECO:0000313" key="2">
    <source>
        <dbReference type="Proteomes" id="UP001227268"/>
    </source>
</evidence>
<name>A0ACC2WD28_9TREE</name>
<organism evidence="1 2">
    <name type="scientific">Naganishia friedmannii</name>
    <dbReference type="NCBI Taxonomy" id="89922"/>
    <lineage>
        <taxon>Eukaryota</taxon>
        <taxon>Fungi</taxon>
        <taxon>Dikarya</taxon>
        <taxon>Basidiomycota</taxon>
        <taxon>Agaricomycotina</taxon>
        <taxon>Tremellomycetes</taxon>
        <taxon>Filobasidiales</taxon>
        <taxon>Filobasidiaceae</taxon>
        <taxon>Naganishia</taxon>
    </lineage>
</organism>
<keyword evidence="2" id="KW-1185">Reference proteome</keyword>
<protein>
    <submittedName>
        <fullName evidence="1">Uncharacterized protein</fullName>
    </submittedName>
</protein>
<dbReference type="Proteomes" id="UP001227268">
    <property type="component" value="Unassembled WGS sequence"/>
</dbReference>
<gene>
    <name evidence="1" type="ORF">QFC21_000284</name>
</gene>